<reference evidence="1" key="2">
    <citation type="submission" date="2013-04" db="UniProtKB">
        <authorList>
            <consortium name="EnsemblPlants"/>
        </authorList>
    </citation>
    <scope>IDENTIFICATION</scope>
</reference>
<dbReference type="HOGENOM" id="CLU_2926348_0_0_1"/>
<dbReference type="AlphaFoldDB" id="J3MUT1"/>
<evidence type="ECO:0000313" key="1">
    <source>
        <dbReference type="EnsemblPlants" id="OB08G28620.1"/>
    </source>
</evidence>
<dbReference type="Proteomes" id="UP000006038">
    <property type="component" value="Chromosome 8"/>
</dbReference>
<sequence length="61" mass="7465">MRLAFQGTINRSWWMEACIANRHNIKLRYIVIHDPEECDSREKLINKLESKVYMETRVKLW</sequence>
<organism evidence="1">
    <name type="scientific">Oryza brachyantha</name>
    <name type="common">malo sina</name>
    <dbReference type="NCBI Taxonomy" id="4533"/>
    <lineage>
        <taxon>Eukaryota</taxon>
        <taxon>Viridiplantae</taxon>
        <taxon>Streptophyta</taxon>
        <taxon>Embryophyta</taxon>
        <taxon>Tracheophyta</taxon>
        <taxon>Spermatophyta</taxon>
        <taxon>Magnoliopsida</taxon>
        <taxon>Liliopsida</taxon>
        <taxon>Poales</taxon>
        <taxon>Poaceae</taxon>
        <taxon>BOP clade</taxon>
        <taxon>Oryzoideae</taxon>
        <taxon>Oryzeae</taxon>
        <taxon>Oryzinae</taxon>
        <taxon>Oryza</taxon>
    </lineage>
</organism>
<protein>
    <submittedName>
        <fullName evidence="1">Uncharacterized protein</fullName>
    </submittedName>
</protein>
<dbReference type="Gramene" id="OB08G28620.1">
    <property type="protein sequence ID" value="OB08G28620.1"/>
    <property type="gene ID" value="OB08G28620"/>
</dbReference>
<name>J3MUT1_ORYBR</name>
<accession>J3MUT1</accession>
<reference evidence="1" key="1">
    <citation type="journal article" date="2013" name="Nat. Commun.">
        <title>Whole-genome sequencing of Oryza brachyantha reveals mechanisms underlying Oryza genome evolution.</title>
        <authorList>
            <person name="Chen J."/>
            <person name="Huang Q."/>
            <person name="Gao D."/>
            <person name="Wang J."/>
            <person name="Lang Y."/>
            <person name="Liu T."/>
            <person name="Li B."/>
            <person name="Bai Z."/>
            <person name="Luis Goicoechea J."/>
            <person name="Liang C."/>
            <person name="Chen C."/>
            <person name="Zhang W."/>
            <person name="Sun S."/>
            <person name="Liao Y."/>
            <person name="Zhang X."/>
            <person name="Yang L."/>
            <person name="Song C."/>
            <person name="Wang M."/>
            <person name="Shi J."/>
            <person name="Liu G."/>
            <person name="Liu J."/>
            <person name="Zhou H."/>
            <person name="Zhou W."/>
            <person name="Yu Q."/>
            <person name="An N."/>
            <person name="Chen Y."/>
            <person name="Cai Q."/>
            <person name="Wang B."/>
            <person name="Liu B."/>
            <person name="Min J."/>
            <person name="Huang Y."/>
            <person name="Wu H."/>
            <person name="Li Z."/>
            <person name="Zhang Y."/>
            <person name="Yin Y."/>
            <person name="Song W."/>
            <person name="Jiang J."/>
            <person name="Jackson S.A."/>
            <person name="Wing R.A."/>
            <person name="Wang J."/>
            <person name="Chen M."/>
        </authorList>
    </citation>
    <scope>NUCLEOTIDE SEQUENCE [LARGE SCALE GENOMIC DNA]</scope>
    <source>
        <strain evidence="1">cv. IRGC 101232</strain>
    </source>
</reference>
<keyword evidence="2" id="KW-1185">Reference proteome</keyword>
<dbReference type="EnsemblPlants" id="OB08G28620.1">
    <property type="protein sequence ID" value="OB08G28620.1"/>
    <property type="gene ID" value="OB08G28620"/>
</dbReference>
<proteinExistence type="predicted"/>
<evidence type="ECO:0000313" key="2">
    <source>
        <dbReference type="Proteomes" id="UP000006038"/>
    </source>
</evidence>